<dbReference type="AlphaFoldDB" id="A0A7X0F5A5"/>
<protein>
    <recommendedName>
        <fullName evidence="4">Secreted protein</fullName>
    </recommendedName>
</protein>
<keyword evidence="1" id="KW-0732">Signal</keyword>
<gene>
    <name evidence="2" type="ORF">GGR00_001160</name>
</gene>
<name>A0A7X0F5A5_9HYPH</name>
<keyword evidence="3" id="KW-1185">Reference proteome</keyword>
<evidence type="ECO:0000256" key="1">
    <source>
        <dbReference type="SAM" id="SignalP"/>
    </source>
</evidence>
<sequence length="98" mass="10049">MKTLRSIFRPTIAALCAAGLFAVSANAAPLRTAEGGEILVAAADCYSIGQQVADQQGGTLARASESNQGGQSVCVIVVLVPAKDGQRPRRVEVVVPAN</sequence>
<dbReference type="Proteomes" id="UP000536262">
    <property type="component" value="Unassembled WGS sequence"/>
</dbReference>
<dbReference type="RefSeq" id="WP_055978402.1">
    <property type="nucleotide sequence ID" value="NZ_BAABEG010000001.1"/>
</dbReference>
<evidence type="ECO:0008006" key="4">
    <source>
        <dbReference type="Google" id="ProtNLM"/>
    </source>
</evidence>
<feature type="chain" id="PRO_5031066786" description="Secreted protein" evidence="1">
    <location>
        <begin position="28"/>
        <end position="98"/>
    </location>
</feature>
<accession>A0A7X0F5A5</accession>
<organism evidence="2 3">
    <name type="scientific">Aminobacter aganoensis</name>
    <dbReference type="NCBI Taxonomy" id="83264"/>
    <lineage>
        <taxon>Bacteria</taxon>
        <taxon>Pseudomonadati</taxon>
        <taxon>Pseudomonadota</taxon>
        <taxon>Alphaproteobacteria</taxon>
        <taxon>Hyphomicrobiales</taxon>
        <taxon>Phyllobacteriaceae</taxon>
        <taxon>Aminobacter</taxon>
    </lineage>
</organism>
<evidence type="ECO:0000313" key="2">
    <source>
        <dbReference type="EMBL" id="MBB6353392.1"/>
    </source>
</evidence>
<proteinExistence type="predicted"/>
<reference evidence="2 3" key="1">
    <citation type="submission" date="2020-08" db="EMBL/GenBank/DDBJ databases">
        <title>Genomic Encyclopedia of Type Strains, Phase IV (KMG-IV): sequencing the most valuable type-strain genomes for metagenomic binning, comparative biology and taxonomic classification.</title>
        <authorList>
            <person name="Goeker M."/>
        </authorList>
    </citation>
    <scope>NUCLEOTIDE SEQUENCE [LARGE SCALE GENOMIC DNA]</scope>
    <source>
        <strain evidence="2 3">DSM 7051</strain>
    </source>
</reference>
<comment type="caution">
    <text evidence="2">The sequence shown here is derived from an EMBL/GenBank/DDBJ whole genome shotgun (WGS) entry which is preliminary data.</text>
</comment>
<dbReference type="EMBL" id="JACHOU010000002">
    <property type="protein sequence ID" value="MBB6353392.1"/>
    <property type="molecule type" value="Genomic_DNA"/>
</dbReference>
<feature type="signal peptide" evidence="1">
    <location>
        <begin position="1"/>
        <end position="27"/>
    </location>
</feature>
<evidence type="ECO:0000313" key="3">
    <source>
        <dbReference type="Proteomes" id="UP000536262"/>
    </source>
</evidence>